<gene>
    <name evidence="4" type="ORF">DB31_5002</name>
</gene>
<name>A0A085WQJ7_9BACT</name>
<dbReference type="SUPFAM" id="SSF56235">
    <property type="entry name" value="N-terminal nucleophile aminohydrolases (Ntn hydrolases)"/>
    <property type="match status" value="1"/>
</dbReference>
<keyword evidence="5" id="KW-1185">Reference proteome</keyword>
<dbReference type="RefSeq" id="WP_044184402.1">
    <property type="nucleotide sequence ID" value="NZ_JMCB01000003.1"/>
</dbReference>
<accession>A0A085WQJ7</accession>
<dbReference type="CDD" id="cd01908">
    <property type="entry name" value="YafJ"/>
    <property type="match status" value="1"/>
</dbReference>
<dbReference type="Pfam" id="PF08379">
    <property type="entry name" value="Bact_transglu_N"/>
    <property type="match status" value="1"/>
</dbReference>
<dbReference type="InterPro" id="IPR026869">
    <property type="entry name" value="EgtC-like"/>
</dbReference>
<evidence type="ECO:0000313" key="4">
    <source>
        <dbReference type="EMBL" id="KFE69960.1"/>
    </source>
</evidence>
<evidence type="ECO:0000256" key="1">
    <source>
        <dbReference type="ARBA" id="ARBA00022962"/>
    </source>
</evidence>
<organism evidence="4 5">
    <name type="scientific">Hyalangium minutum</name>
    <dbReference type="NCBI Taxonomy" id="394096"/>
    <lineage>
        <taxon>Bacteria</taxon>
        <taxon>Pseudomonadati</taxon>
        <taxon>Myxococcota</taxon>
        <taxon>Myxococcia</taxon>
        <taxon>Myxococcales</taxon>
        <taxon>Cystobacterineae</taxon>
        <taxon>Archangiaceae</taxon>
        <taxon>Hyalangium</taxon>
    </lineage>
</organism>
<sequence>MPNVLAMSFEGELAPSFDLRCLSPQRQPPDGWGIGYYPGGDLAAEVLKEAAPPPGSIRSELVKAWEHLASSLFVLHIRTAIWGQISPGNTQPFRRSWGGRDWLMAHSGSLAHRIEANTPQRFEPIGSTDSELIFCQLMSMISDKGWRSLGDVDLEALRSFFAETNEHGSLTTILTDGHDMCVYADRDPAHELYIWTLQPPHDSLVFGDGDILVDLTKRGLKSRKGVLVCSNPLQPEQNAQVDWKRLAPGTLLRIRQGTVTAEVKPPEPQLQVQVPAQVQPIPQQVPDTQSAAPAPVAPGEAPSQPFFTARQRDLRLPSKAEVQRFSVVHRTVYRYQNPIERSTHLFRLRPMHDELQAVIGHQLHLSVDGKRRDYEDVFGNRATRVHLERPYTELAIEARSTVELYDTDPLQFRAPKERSTIPLVWMPWQQQVLQPYLLPQELPETQLVELTEYAMSFVKRNDYDLLDTLLDINASIFREYEYRQGSTTIYTTPFDVYVNRRGVCQDFTNLFICMARLLGVPARYTCGYIYCGPQNPNQRQAEASHAWLQLYLPEVGWRGFDPTNGILTQTSHVRVAVGRGYGDATPTSGTIFVGGGPETLEVDVRVDRIA</sequence>
<dbReference type="PROSITE" id="PS51278">
    <property type="entry name" value="GATASE_TYPE_2"/>
    <property type="match status" value="1"/>
</dbReference>
<evidence type="ECO:0000259" key="3">
    <source>
        <dbReference type="PROSITE" id="PS51278"/>
    </source>
</evidence>
<dbReference type="PANTHER" id="PTHR33490:SF6">
    <property type="entry name" value="SLL1049 PROTEIN"/>
    <property type="match status" value="1"/>
</dbReference>
<dbReference type="InterPro" id="IPR013589">
    <property type="entry name" value="Bac_transglu_N"/>
</dbReference>
<evidence type="ECO:0000256" key="2">
    <source>
        <dbReference type="SAM" id="MobiDB-lite"/>
    </source>
</evidence>
<feature type="domain" description="Glutamine amidotransferase type-2" evidence="3">
    <location>
        <begin position="1"/>
        <end position="257"/>
    </location>
</feature>
<evidence type="ECO:0000313" key="5">
    <source>
        <dbReference type="Proteomes" id="UP000028725"/>
    </source>
</evidence>
<proteinExistence type="predicted"/>
<dbReference type="InterPro" id="IPR002931">
    <property type="entry name" value="Transglutaminase-like"/>
</dbReference>
<reference evidence="4 5" key="1">
    <citation type="submission" date="2014-04" db="EMBL/GenBank/DDBJ databases">
        <title>Genome assembly of Hyalangium minutum DSM 14724.</title>
        <authorList>
            <person name="Sharma G."/>
            <person name="Subramanian S."/>
        </authorList>
    </citation>
    <scope>NUCLEOTIDE SEQUENCE [LARGE SCALE GENOMIC DNA]</scope>
    <source>
        <strain evidence="4 5">DSM 14724</strain>
    </source>
</reference>
<dbReference type="PANTHER" id="PTHR33490">
    <property type="entry name" value="BLR5614 PROTEIN-RELATED"/>
    <property type="match status" value="1"/>
</dbReference>
<dbReference type="STRING" id="394096.DB31_5002"/>
<protein>
    <submittedName>
        <fullName evidence="4">Small protein containing transglutaminase-like domain protein</fullName>
    </submittedName>
</protein>
<feature type="compositionally biased region" description="Low complexity" evidence="2">
    <location>
        <begin position="284"/>
        <end position="302"/>
    </location>
</feature>
<comment type="caution">
    <text evidence="4">The sequence shown here is derived from an EMBL/GenBank/DDBJ whole genome shotgun (WGS) entry which is preliminary data.</text>
</comment>
<keyword evidence="1" id="KW-0315">Glutamine amidotransferase</keyword>
<dbReference type="Pfam" id="PF13230">
    <property type="entry name" value="GATase_4"/>
    <property type="match status" value="1"/>
</dbReference>
<dbReference type="OrthoDB" id="9804872at2"/>
<dbReference type="Gene3D" id="3.60.20.10">
    <property type="entry name" value="Glutamine Phosphoribosylpyrophosphate, subunit 1, domain 1"/>
    <property type="match status" value="1"/>
</dbReference>
<dbReference type="Proteomes" id="UP000028725">
    <property type="component" value="Unassembled WGS sequence"/>
</dbReference>
<dbReference type="AlphaFoldDB" id="A0A085WQJ7"/>
<dbReference type="Gene3D" id="3.10.620.30">
    <property type="match status" value="1"/>
</dbReference>
<dbReference type="EMBL" id="JMCB01000003">
    <property type="protein sequence ID" value="KFE69960.1"/>
    <property type="molecule type" value="Genomic_DNA"/>
</dbReference>
<feature type="region of interest" description="Disordered" evidence="2">
    <location>
        <begin position="284"/>
        <end position="303"/>
    </location>
</feature>
<dbReference type="InterPro" id="IPR038765">
    <property type="entry name" value="Papain-like_cys_pep_sf"/>
</dbReference>
<dbReference type="SMART" id="SM00460">
    <property type="entry name" value="TGc"/>
    <property type="match status" value="1"/>
</dbReference>
<dbReference type="PATRIC" id="fig|394096.3.peg.1485"/>
<dbReference type="Pfam" id="PF01841">
    <property type="entry name" value="Transglut_core"/>
    <property type="match status" value="1"/>
</dbReference>
<dbReference type="InterPro" id="IPR017932">
    <property type="entry name" value="GATase_2_dom"/>
</dbReference>
<dbReference type="InterPro" id="IPR029055">
    <property type="entry name" value="Ntn_hydrolases_N"/>
</dbReference>
<dbReference type="SUPFAM" id="SSF54001">
    <property type="entry name" value="Cysteine proteinases"/>
    <property type="match status" value="1"/>
</dbReference>